<comment type="caution">
    <text evidence="5">The sequence shown here is derived from an EMBL/GenBank/DDBJ whole genome shotgun (WGS) entry which is preliminary data.</text>
</comment>
<evidence type="ECO:0000313" key="6">
    <source>
        <dbReference type="Proteomes" id="UP001314170"/>
    </source>
</evidence>
<dbReference type="InterPro" id="IPR055780">
    <property type="entry name" value="DUF7356"/>
</dbReference>
<proteinExistence type="predicted"/>
<accession>A0AAV1RKG2</accession>
<keyword evidence="2" id="KW-0472">Membrane</keyword>
<dbReference type="PANTHER" id="PTHR34200">
    <property type="entry name" value="DENTIN SIALOPHOSPHOPROTEIN-LIKE ISOFORM X1"/>
    <property type="match status" value="1"/>
</dbReference>
<reference evidence="5 6" key="1">
    <citation type="submission" date="2024-01" db="EMBL/GenBank/DDBJ databases">
        <authorList>
            <person name="Waweru B."/>
        </authorList>
    </citation>
    <scope>NUCLEOTIDE SEQUENCE [LARGE SCALE GENOMIC DNA]</scope>
</reference>
<sequence>MKTNQVQLLGLILVLLVVAVCSLADSKESLSTGLDPKVDGTTNGSKEERGSNFKSNSIEGDKGKEKGGQVDKSKVNIADDLNKNKMDGQSESKDSDNVKKGKDNSSEEFQAKEGDHDKKEDSSGGVESNDLPKEKNGKGDTQSRKEGPRVEECDPSNMCMDEENKLVACLRVPGNESPDLSLLIQNKGKVPLSVTISAPDFVQLEKTKIQLQEKEDKKVKVSITSGGSENLIVLTAGKGQCKLDIKDTIAHYFGKEFDNPHKSADIINFMSRTSTVAVLSFAALLILASGWMCIIFRRKHLSNSSSKYQRLEMELPVSGGGSQSPKLMMDGIIVGVMIGTMKRHLSCPHYPSLQAFRPKALLHDG</sequence>
<keyword evidence="2" id="KW-1133">Transmembrane helix</keyword>
<feature type="domain" description="DUF7356" evidence="4">
    <location>
        <begin position="145"/>
        <end position="248"/>
    </location>
</feature>
<protein>
    <recommendedName>
        <fullName evidence="4">DUF7356 domain-containing protein</fullName>
    </recommendedName>
</protein>
<dbReference type="Pfam" id="PF24053">
    <property type="entry name" value="DUF7356"/>
    <property type="match status" value="1"/>
</dbReference>
<evidence type="ECO:0000259" key="4">
    <source>
        <dbReference type="Pfam" id="PF24053"/>
    </source>
</evidence>
<dbReference type="PANTHER" id="PTHR34200:SF8">
    <property type="entry name" value="TRANSMEMBRANE PROTEIN"/>
    <property type="match status" value="1"/>
</dbReference>
<feature type="compositionally biased region" description="Basic and acidic residues" evidence="1">
    <location>
        <begin position="59"/>
        <end position="74"/>
    </location>
</feature>
<evidence type="ECO:0000256" key="1">
    <source>
        <dbReference type="SAM" id="MobiDB-lite"/>
    </source>
</evidence>
<name>A0AAV1RKG2_9ROSI</name>
<keyword evidence="6" id="KW-1185">Reference proteome</keyword>
<keyword evidence="3" id="KW-0732">Signal</keyword>
<dbReference type="Proteomes" id="UP001314170">
    <property type="component" value="Unassembled WGS sequence"/>
</dbReference>
<keyword evidence="2" id="KW-0812">Transmembrane</keyword>
<dbReference type="EMBL" id="CAWUPB010000994">
    <property type="protein sequence ID" value="CAK7335709.1"/>
    <property type="molecule type" value="Genomic_DNA"/>
</dbReference>
<gene>
    <name evidence="5" type="ORF">DCAF_LOCUS10710</name>
</gene>
<dbReference type="AlphaFoldDB" id="A0AAV1RKG2"/>
<organism evidence="5 6">
    <name type="scientific">Dovyalis caffra</name>
    <dbReference type="NCBI Taxonomy" id="77055"/>
    <lineage>
        <taxon>Eukaryota</taxon>
        <taxon>Viridiplantae</taxon>
        <taxon>Streptophyta</taxon>
        <taxon>Embryophyta</taxon>
        <taxon>Tracheophyta</taxon>
        <taxon>Spermatophyta</taxon>
        <taxon>Magnoliopsida</taxon>
        <taxon>eudicotyledons</taxon>
        <taxon>Gunneridae</taxon>
        <taxon>Pentapetalae</taxon>
        <taxon>rosids</taxon>
        <taxon>fabids</taxon>
        <taxon>Malpighiales</taxon>
        <taxon>Salicaceae</taxon>
        <taxon>Flacourtieae</taxon>
        <taxon>Dovyalis</taxon>
    </lineage>
</organism>
<feature type="compositionally biased region" description="Basic and acidic residues" evidence="1">
    <location>
        <begin position="130"/>
        <end position="152"/>
    </location>
</feature>
<feature type="compositionally biased region" description="Basic and acidic residues" evidence="1">
    <location>
        <begin position="80"/>
        <end position="122"/>
    </location>
</feature>
<evidence type="ECO:0000256" key="3">
    <source>
        <dbReference type="SAM" id="SignalP"/>
    </source>
</evidence>
<evidence type="ECO:0000313" key="5">
    <source>
        <dbReference type="EMBL" id="CAK7335709.1"/>
    </source>
</evidence>
<evidence type="ECO:0000256" key="2">
    <source>
        <dbReference type="SAM" id="Phobius"/>
    </source>
</evidence>
<feature type="signal peptide" evidence="3">
    <location>
        <begin position="1"/>
        <end position="24"/>
    </location>
</feature>
<feature type="region of interest" description="Disordered" evidence="1">
    <location>
        <begin position="29"/>
        <end position="156"/>
    </location>
</feature>
<feature type="transmembrane region" description="Helical" evidence="2">
    <location>
        <begin position="276"/>
        <end position="296"/>
    </location>
</feature>
<feature type="chain" id="PRO_5043572862" description="DUF7356 domain-containing protein" evidence="3">
    <location>
        <begin position="25"/>
        <end position="365"/>
    </location>
</feature>